<gene>
    <name evidence="1" type="ORF">INP52_02940</name>
</gene>
<reference evidence="1 2" key="1">
    <citation type="submission" date="2020-10" db="EMBL/GenBank/DDBJ databases">
        <title>Olsenella immobilis sp.nov., isolated from the mud in a fermentation cellar used for the production of Chinese strong-flavoured liquor.</title>
        <authorList>
            <person name="Lu L."/>
        </authorList>
    </citation>
    <scope>NUCLEOTIDE SEQUENCE [LARGE SCALE GENOMIC DNA]</scope>
    <source>
        <strain evidence="1 2">LZLJ-2</strain>
    </source>
</reference>
<dbReference type="AlphaFoldDB" id="A0A7S7RV67"/>
<proteinExistence type="predicted"/>
<dbReference type="EMBL" id="CP063767">
    <property type="protein sequence ID" value="QOY61172.1"/>
    <property type="molecule type" value="Genomic_DNA"/>
</dbReference>
<dbReference type="Gene3D" id="2.40.50.480">
    <property type="match status" value="1"/>
</dbReference>
<dbReference type="SUPFAM" id="SSF159121">
    <property type="entry name" value="BC4932-like"/>
    <property type="match status" value="1"/>
</dbReference>
<evidence type="ECO:0000313" key="2">
    <source>
        <dbReference type="Proteomes" id="UP000593735"/>
    </source>
</evidence>
<protein>
    <submittedName>
        <fullName evidence="1">Uncharacterized protein</fullName>
    </submittedName>
</protein>
<organism evidence="1 2">
    <name type="scientific">Thermophilibacter immobilis</name>
    <dbReference type="NCBI Taxonomy" id="2779519"/>
    <lineage>
        <taxon>Bacteria</taxon>
        <taxon>Bacillati</taxon>
        <taxon>Actinomycetota</taxon>
        <taxon>Coriobacteriia</taxon>
        <taxon>Coriobacteriales</taxon>
        <taxon>Atopobiaceae</taxon>
        <taxon>Thermophilibacter</taxon>
    </lineage>
</organism>
<name>A0A7S7RV67_9ACTN</name>
<evidence type="ECO:0000313" key="1">
    <source>
        <dbReference type="EMBL" id="QOY61172.1"/>
    </source>
</evidence>
<sequence length="141" mass="15011">MSRARSARPVALLVLALAVALLVGRCSAPDGLGVVVRSVVDRVSPLASARTLWARAPEPKGFVDSYANAAEDDDNYVYEVEGFDDEGEPHVVTIILFGRRASGEGYLRIEARGGSSERYDRVPEDAVPTVALEALKATAPA</sequence>
<dbReference type="Proteomes" id="UP000593735">
    <property type="component" value="Chromosome"/>
</dbReference>
<keyword evidence="2" id="KW-1185">Reference proteome</keyword>
<accession>A0A7S7RV67</accession>
<dbReference type="KEGG" id="tio:INP52_02940"/>
<dbReference type="InterPro" id="IPR036166">
    <property type="entry name" value="YxeA-like_sf"/>
</dbReference>
<dbReference type="RefSeq" id="WP_194372265.1">
    <property type="nucleotide sequence ID" value="NZ_CP063767.1"/>
</dbReference>